<evidence type="ECO:0000256" key="2">
    <source>
        <dbReference type="ARBA" id="ARBA00007316"/>
    </source>
</evidence>
<evidence type="ECO:0000313" key="20">
    <source>
        <dbReference type="EMBL" id="ORE89121.1"/>
    </source>
</evidence>
<dbReference type="InterPro" id="IPR025669">
    <property type="entry name" value="AAA_dom"/>
</dbReference>
<dbReference type="Pfam" id="PF02706">
    <property type="entry name" value="Wzz"/>
    <property type="match status" value="1"/>
</dbReference>
<evidence type="ECO:0000256" key="6">
    <source>
        <dbReference type="ARBA" id="ARBA00022519"/>
    </source>
</evidence>
<dbReference type="Pfam" id="PF13614">
    <property type="entry name" value="AAA_31"/>
    <property type="match status" value="1"/>
</dbReference>
<comment type="caution">
    <text evidence="20">The sequence shown here is derived from an EMBL/GenBank/DDBJ whole genome shotgun (WGS) entry which is preliminary data.</text>
</comment>
<dbReference type="GO" id="GO:0004715">
    <property type="term" value="F:non-membrane spanning protein tyrosine kinase activity"/>
    <property type="evidence" value="ECO:0007669"/>
    <property type="project" value="UniProtKB-EC"/>
</dbReference>
<keyword evidence="21" id="KW-1185">Reference proteome</keyword>
<evidence type="ECO:0000313" key="21">
    <source>
        <dbReference type="Proteomes" id="UP000192342"/>
    </source>
</evidence>
<evidence type="ECO:0000256" key="3">
    <source>
        <dbReference type="ARBA" id="ARBA00008883"/>
    </source>
</evidence>
<keyword evidence="9" id="KW-0547">Nucleotide-binding</keyword>
<keyword evidence="12" id="KW-1133">Transmembrane helix</keyword>
<evidence type="ECO:0000256" key="8">
    <source>
        <dbReference type="ARBA" id="ARBA00022692"/>
    </source>
</evidence>
<keyword evidence="10" id="KW-0418">Kinase</keyword>
<dbReference type="EC" id="2.7.10.2" evidence="4"/>
<evidence type="ECO:0000256" key="13">
    <source>
        <dbReference type="ARBA" id="ARBA00023136"/>
    </source>
</evidence>
<keyword evidence="7" id="KW-0808">Transferase</keyword>
<evidence type="ECO:0000259" key="18">
    <source>
        <dbReference type="Pfam" id="PF13614"/>
    </source>
</evidence>
<dbReference type="Proteomes" id="UP000192342">
    <property type="component" value="Unassembled WGS sequence"/>
</dbReference>
<dbReference type="Gene3D" id="3.40.50.300">
    <property type="entry name" value="P-loop containing nucleotide triphosphate hydrolases"/>
    <property type="match status" value="1"/>
</dbReference>
<protein>
    <recommendedName>
        <fullName evidence="4">non-specific protein-tyrosine kinase</fullName>
        <ecNumber evidence="4">2.7.10.2</ecNumber>
    </recommendedName>
</protein>
<name>A0A1Y1SIJ5_9GAMM</name>
<dbReference type="Pfam" id="PF13807">
    <property type="entry name" value="GNVR"/>
    <property type="match status" value="1"/>
</dbReference>
<keyword evidence="6" id="KW-0997">Cell inner membrane</keyword>
<dbReference type="GO" id="GO:0005886">
    <property type="term" value="C:plasma membrane"/>
    <property type="evidence" value="ECO:0007669"/>
    <property type="project" value="UniProtKB-SubCell"/>
</dbReference>
<evidence type="ECO:0000256" key="4">
    <source>
        <dbReference type="ARBA" id="ARBA00011903"/>
    </source>
</evidence>
<feature type="domain" description="Tyrosine-protein kinase G-rich" evidence="19">
    <location>
        <begin position="370"/>
        <end position="445"/>
    </location>
</feature>
<keyword evidence="13" id="KW-0472">Membrane</keyword>
<gene>
    <name evidence="20" type="ORF">ATO7_04560</name>
</gene>
<dbReference type="PANTHER" id="PTHR32309">
    <property type="entry name" value="TYROSINE-PROTEIN KINASE"/>
    <property type="match status" value="1"/>
</dbReference>
<evidence type="ECO:0000256" key="12">
    <source>
        <dbReference type="ARBA" id="ARBA00022989"/>
    </source>
</evidence>
<evidence type="ECO:0000256" key="1">
    <source>
        <dbReference type="ARBA" id="ARBA00004429"/>
    </source>
</evidence>
<feature type="domain" description="AAA" evidence="18">
    <location>
        <begin position="515"/>
        <end position="638"/>
    </location>
</feature>
<comment type="subcellular location">
    <subcellularLocation>
        <location evidence="1">Cell inner membrane</location>
        <topology evidence="1">Multi-pass membrane protein</topology>
    </subcellularLocation>
</comment>
<dbReference type="EMBL" id="AQQV01000001">
    <property type="protein sequence ID" value="ORE89121.1"/>
    <property type="molecule type" value="Genomic_DNA"/>
</dbReference>
<evidence type="ECO:0000256" key="5">
    <source>
        <dbReference type="ARBA" id="ARBA00022475"/>
    </source>
</evidence>
<evidence type="ECO:0000259" key="17">
    <source>
        <dbReference type="Pfam" id="PF02706"/>
    </source>
</evidence>
<accession>A0A1Y1SIJ5</accession>
<reference evidence="20 21" key="1">
    <citation type="submission" date="2013-04" db="EMBL/GenBank/DDBJ databases">
        <title>Oceanococcus atlanticus 22II-S10r2 Genome Sequencing.</title>
        <authorList>
            <person name="Lai Q."/>
            <person name="Li G."/>
            <person name="Shao Z."/>
        </authorList>
    </citation>
    <scope>NUCLEOTIDE SEQUENCE [LARGE SCALE GENOMIC DNA]</scope>
    <source>
        <strain evidence="20 21">22II-S10r2</strain>
    </source>
</reference>
<evidence type="ECO:0000256" key="15">
    <source>
        <dbReference type="ARBA" id="ARBA00051245"/>
    </source>
</evidence>
<dbReference type="STRING" id="1317117.ATO7_04560"/>
<dbReference type="InterPro" id="IPR027417">
    <property type="entry name" value="P-loop_NTPase"/>
</dbReference>
<comment type="similarity">
    <text evidence="3">Belongs to the etk/wzc family.</text>
</comment>
<evidence type="ECO:0000256" key="10">
    <source>
        <dbReference type="ARBA" id="ARBA00022777"/>
    </source>
</evidence>
<keyword evidence="8" id="KW-0812">Transmembrane</keyword>
<dbReference type="AlphaFoldDB" id="A0A1Y1SIJ5"/>
<comment type="catalytic activity">
    <reaction evidence="15">
        <text>L-tyrosyl-[protein] + ATP = O-phospho-L-tyrosyl-[protein] + ADP + H(+)</text>
        <dbReference type="Rhea" id="RHEA:10596"/>
        <dbReference type="Rhea" id="RHEA-COMP:10136"/>
        <dbReference type="Rhea" id="RHEA-COMP:20101"/>
        <dbReference type="ChEBI" id="CHEBI:15378"/>
        <dbReference type="ChEBI" id="CHEBI:30616"/>
        <dbReference type="ChEBI" id="CHEBI:46858"/>
        <dbReference type="ChEBI" id="CHEBI:61978"/>
        <dbReference type="ChEBI" id="CHEBI:456216"/>
        <dbReference type="EC" id="2.7.10.2"/>
    </reaction>
</comment>
<dbReference type="InterPro" id="IPR050445">
    <property type="entry name" value="Bact_polysacc_biosynth/exp"/>
</dbReference>
<feature type="coiled-coil region" evidence="16">
    <location>
        <begin position="229"/>
        <end position="366"/>
    </location>
</feature>
<dbReference type="SUPFAM" id="SSF57997">
    <property type="entry name" value="Tropomyosin"/>
    <property type="match status" value="1"/>
</dbReference>
<comment type="similarity">
    <text evidence="2">Belongs to the CpsD/CapB family.</text>
</comment>
<evidence type="ECO:0000259" key="19">
    <source>
        <dbReference type="Pfam" id="PF13807"/>
    </source>
</evidence>
<evidence type="ECO:0000256" key="9">
    <source>
        <dbReference type="ARBA" id="ARBA00022741"/>
    </source>
</evidence>
<evidence type="ECO:0000256" key="16">
    <source>
        <dbReference type="SAM" id="Coils"/>
    </source>
</evidence>
<sequence>MVSLIRQNLVGLICVPLAFALIGLYLALSQTPIFRATAWLQLDPKPVNTVSEINEVYDPGYGSYQYYVTQSLILKSRKLAIRLIDRLELENVEEFSERGPNLAYTLKTWLGMLPFMPPPPPLDAETSDAIRERVLARVQEAISVELATSSTLFQVHFDSRDPKLAADAANALADLYIEELLEARLEIYRKATTWLTEKLGTISGSLRDAEGQLQSFRDSADIVNVGGSRGLLEEELRDLSERLREAQRETTSLESTFREIRNAGDDPDALTRISALLLDPVVNDVTERFLTEQNRLQTLEKRYGARHPSMAEARASLETARQSYLAQLQIKARSIESQYNIARRNQQQLANQVASVRQRLKELDRKQFEIGQLQREVTSNQQLYDLFLSRFKEVQNNSSSAEVNARIADPAYPPTKKHKPETAKIALIAGGFGLIFTVLAVLLKELLNTRIETVEDLEAFGHHPVVGVVPAIQPAKKLDKAAHYFAADAKTPFAESVRSLKTAVALGGFGGKLQCIVVTSTEPGEGKTTLSSALAAAFATNDRTLIIDTDMRRSRISEQFGHKRNRDRQGLTHVLNQMCSFEDAVVHDEVSGVDILPAGAVPANPAMLLDSDGFVQLLDKARADYRYVVIDTPPLGASSDVLHLSSHADAFLLVARSHRTHKSALQSALRQLNVVKAPVLGFVLNSISLKRGGSYYGYYGYRY</sequence>
<keyword evidence="16" id="KW-0175">Coiled coil</keyword>
<dbReference type="SUPFAM" id="SSF52540">
    <property type="entry name" value="P-loop containing nucleoside triphosphate hydrolases"/>
    <property type="match status" value="1"/>
</dbReference>
<dbReference type="NCBIfam" id="TIGR01007">
    <property type="entry name" value="eps_fam"/>
    <property type="match status" value="1"/>
</dbReference>
<dbReference type="InterPro" id="IPR032807">
    <property type="entry name" value="GNVR"/>
</dbReference>
<keyword evidence="5" id="KW-1003">Cell membrane</keyword>
<evidence type="ECO:0000256" key="14">
    <source>
        <dbReference type="ARBA" id="ARBA00023137"/>
    </source>
</evidence>
<dbReference type="PANTHER" id="PTHR32309:SF13">
    <property type="entry name" value="FERRIC ENTEROBACTIN TRANSPORT PROTEIN FEPE"/>
    <property type="match status" value="1"/>
</dbReference>
<dbReference type="InterPro" id="IPR003856">
    <property type="entry name" value="LPS_length_determ_N"/>
</dbReference>
<feature type="domain" description="Polysaccharide chain length determinant N-terminal" evidence="17">
    <location>
        <begin position="2"/>
        <end position="86"/>
    </location>
</feature>
<keyword evidence="14" id="KW-0829">Tyrosine-protein kinase</keyword>
<dbReference type="OrthoDB" id="9775724at2"/>
<proteinExistence type="inferred from homology"/>
<keyword evidence="11" id="KW-0067">ATP-binding</keyword>
<organism evidence="20 21">
    <name type="scientific">Oceanococcus atlanticus</name>
    <dbReference type="NCBI Taxonomy" id="1317117"/>
    <lineage>
        <taxon>Bacteria</taxon>
        <taxon>Pseudomonadati</taxon>
        <taxon>Pseudomonadota</taxon>
        <taxon>Gammaproteobacteria</taxon>
        <taxon>Chromatiales</taxon>
        <taxon>Oceanococcaceae</taxon>
        <taxon>Oceanococcus</taxon>
    </lineage>
</organism>
<evidence type="ECO:0000256" key="11">
    <source>
        <dbReference type="ARBA" id="ARBA00022840"/>
    </source>
</evidence>
<dbReference type="GO" id="GO:0005524">
    <property type="term" value="F:ATP binding"/>
    <property type="evidence" value="ECO:0007669"/>
    <property type="project" value="UniProtKB-KW"/>
</dbReference>
<dbReference type="CDD" id="cd05387">
    <property type="entry name" value="BY-kinase"/>
    <property type="match status" value="1"/>
</dbReference>
<dbReference type="InterPro" id="IPR005702">
    <property type="entry name" value="Wzc-like_C"/>
</dbReference>
<evidence type="ECO:0000256" key="7">
    <source>
        <dbReference type="ARBA" id="ARBA00022679"/>
    </source>
</evidence>